<accession>A0A081D3E1</accession>
<dbReference type="AlphaFoldDB" id="A0A081D3E1"/>
<organism evidence="1 2">
    <name type="scientific">Agrobacterium rubi TR3 = NBRC 13261</name>
    <dbReference type="NCBI Taxonomy" id="1368415"/>
    <lineage>
        <taxon>Bacteria</taxon>
        <taxon>Pseudomonadati</taxon>
        <taxon>Pseudomonadota</taxon>
        <taxon>Alphaproteobacteria</taxon>
        <taxon>Hyphomicrobiales</taxon>
        <taxon>Rhizobiaceae</taxon>
        <taxon>Rhizobium/Agrobacterium group</taxon>
        <taxon>Agrobacterium</taxon>
    </lineage>
</organism>
<comment type="caution">
    <text evidence="1">The sequence shown here is derived from an EMBL/GenBank/DDBJ whole genome shotgun (WGS) entry which is preliminary data.</text>
</comment>
<proteinExistence type="predicted"/>
<dbReference type="eggNOG" id="ENOG502ZA11">
    <property type="taxonomic scope" value="Bacteria"/>
</dbReference>
<gene>
    <name evidence="1" type="ORF">RRU01S_39_00170</name>
</gene>
<protein>
    <submittedName>
        <fullName evidence="1">Uncharacterized protein</fullName>
    </submittedName>
</protein>
<sequence>MAGEVLAKLQDNGEVDVVAHIDAQSWSELDFSLRHRATDLFKGFLAATDASASIIVPLLERMHSAVAGAGEHTVRLGAEQWMRKRPERASDAVRTIVEGTGESPFLGMFIGGWREIDPQAALNKACDLCDDGRSWVTRQAIYSLNGFGEGTAETQHQAAAMLTFLIKKLDAESQIIAIRSALYMLGASNHRSADLVRALEEAVVHPSAEVVHEFVFAFSSNRNSLPEKLQARVFELMKGIGRDDPHTLNLVDSVLYRMDPNADRDLFYDLLTSIIKQGDDAPSLKMFDSAIHRIRESGHRSIGWFAINWLLDGDFLVCSEMHSLFPPLDRSIYDLDLGQFALNDDEVSYLCRKVFGYMSYMHGPAVSLLSACLARLRGTSRAALEEAINDFWLRNYPDDLTLFDQILVNHPWEGLDTSIGRMRERVKDYQSALEKLPRNRALEPSTSERRVQSEIRAEQHREIAKSSREKSIFASILTVSTILYGRASITYTYAGSGEKPVRKAVPFTSHSIKTANPQMDILHPTRLNHLLCNFRNERRPS</sequence>
<evidence type="ECO:0000313" key="1">
    <source>
        <dbReference type="EMBL" id="GAK73437.1"/>
    </source>
</evidence>
<reference evidence="1 2" key="1">
    <citation type="submission" date="2014-08" db="EMBL/GenBank/DDBJ databases">
        <title>Whole genome shotgun sequence of Rhizobium rubi NBRC 13261.</title>
        <authorList>
            <person name="Katano-Makiyama Y."/>
            <person name="Hosoyama A."/>
            <person name="Hashimoto M."/>
            <person name="Hosoyama Y."/>
            <person name="Noguchi M."/>
            <person name="Tsuchikane K."/>
            <person name="Uohara A."/>
            <person name="Ohji S."/>
            <person name="Ichikawa N."/>
            <person name="Kimura A."/>
            <person name="Yamazoe A."/>
            <person name="Fujita N."/>
        </authorList>
    </citation>
    <scope>NUCLEOTIDE SEQUENCE [LARGE SCALE GENOMIC DNA]</scope>
    <source>
        <strain evidence="1 2">NBRC 13261</strain>
    </source>
</reference>
<evidence type="ECO:0000313" key="2">
    <source>
        <dbReference type="Proteomes" id="UP000028701"/>
    </source>
</evidence>
<dbReference type="EMBL" id="BBJU01000039">
    <property type="protein sequence ID" value="GAK73437.1"/>
    <property type="molecule type" value="Genomic_DNA"/>
</dbReference>
<name>A0A081D3E1_9HYPH</name>
<dbReference type="Proteomes" id="UP000028701">
    <property type="component" value="Unassembled WGS sequence"/>
</dbReference>